<sequence length="283" mass="30756">MSGALQVAADLDFEVVVPGRLPIHGTLRGSGNRLDLEVDDPGAFAGGEDAPAVRALAETLGRRGIGVRVWHAGTHLVTFGAVRAPWWQRRATGSRHIRLGSLRGAWTSARSRSRRTAPVLPDASLAPPTTLWPPAPTFLRRPRRTVTTTHDPARGGGPRLVLAVGEDVWPGERQPVYWLADGVSTIGSDPACDICLPRLASLQAEVHHDEADEFVIVARNPGVRVNGARAPRQVLRTGSRVEVGPWRLAYYREEYADHGRPYGGRIGGELGHQRPQPPRDAVR</sequence>
<organism evidence="2 3">
    <name type="scientific">Nocardioides koreensis</name>
    <dbReference type="NCBI Taxonomy" id="433651"/>
    <lineage>
        <taxon>Bacteria</taxon>
        <taxon>Bacillati</taxon>
        <taxon>Actinomycetota</taxon>
        <taxon>Actinomycetes</taxon>
        <taxon>Propionibacteriales</taxon>
        <taxon>Nocardioidaceae</taxon>
        <taxon>Nocardioides</taxon>
    </lineage>
</organism>
<feature type="region of interest" description="Disordered" evidence="1">
    <location>
        <begin position="262"/>
        <end position="283"/>
    </location>
</feature>
<dbReference type="InterPro" id="IPR008984">
    <property type="entry name" value="SMAD_FHA_dom_sf"/>
</dbReference>
<dbReference type="Proteomes" id="UP001501771">
    <property type="component" value="Unassembled WGS sequence"/>
</dbReference>
<proteinExistence type="predicted"/>
<gene>
    <name evidence="2" type="ORF">GCM10009844_34170</name>
</gene>
<dbReference type="Gene3D" id="2.60.200.20">
    <property type="match status" value="1"/>
</dbReference>
<reference evidence="2 3" key="1">
    <citation type="journal article" date="2019" name="Int. J. Syst. Evol. Microbiol.">
        <title>The Global Catalogue of Microorganisms (GCM) 10K type strain sequencing project: providing services to taxonomists for standard genome sequencing and annotation.</title>
        <authorList>
            <consortium name="The Broad Institute Genomics Platform"/>
            <consortium name="The Broad Institute Genome Sequencing Center for Infectious Disease"/>
            <person name="Wu L."/>
            <person name="Ma J."/>
        </authorList>
    </citation>
    <scope>NUCLEOTIDE SEQUENCE [LARGE SCALE GENOMIC DNA]</scope>
    <source>
        <strain evidence="2 3">JCM 16022</strain>
    </source>
</reference>
<name>A0ABN3A136_9ACTN</name>
<keyword evidence="3" id="KW-1185">Reference proteome</keyword>
<evidence type="ECO:0000313" key="3">
    <source>
        <dbReference type="Proteomes" id="UP001501771"/>
    </source>
</evidence>
<feature type="region of interest" description="Disordered" evidence="1">
    <location>
        <begin position="117"/>
        <end position="137"/>
    </location>
</feature>
<dbReference type="CDD" id="cd00060">
    <property type="entry name" value="FHA"/>
    <property type="match status" value="1"/>
</dbReference>
<protein>
    <recommendedName>
        <fullName evidence="4">FHA domain-containing protein</fullName>
    </recommendedName>
</protein>
<evidence type="ECO:0000313" key="2">
    <source>
        <dbReference type="EMBL" id="GAA2151673.1"/>
    </source>
</evidence>
<dbReference type="EMBL" id="BAAAQR010000011">
    <property type="protein sequence ID" value="GAA2151673.1"/>
    <property type="molecule type" value="Genomic_DNA"/>
</dbReference>
<dbReference type="RefSeq" id="WP_344154983.1">
    <property type="nucleotide sequence ID" value="NZ_BAAAQR010000011.1"/>
</dbReference>
<dbReference type="SUPFAM" id="SSF49879">
    <property type="entry name" value="SMAD/FHA domain"/>
    <property type="match status" value="1"/>
</dbReference>
<evidence type="ECO:0008006" key="4">
    <source>
        <dbReference type="Google" id="ProtNLM"/>
    </source>
</evidence>
<accession>A0ABN3A136</accession>
<comment type="caution">
    <text evidence="2">The sequence shown here is derived from an EMBL/GenBank/DDBJ whole genome shotgun (WGS) entry which is preliminary data.</text>
</comment>
<evidence type="ECO:0000256" key="1">
    <source>
        <dbReference type="SAM" id="MobiDB-lite"/>
    </source>
</evidence>